<proteinExistence type="predicted"/>
<dbReference type="Proteomes" id="UP000092993">
    <property type="component" value="Unassembled WGS sequence"/>
</dbReference>
<evidence type="ECO:0000313" key="2">
    <source>
        <dbReference type="Proteomes" id="UP000092993"/>
    </source>
</evidence>
<keyword evidence="2" id="KW-1185">Reference proteome</keyword>
<evidence type="ECO:0000313" key="1">
    <source>
        <dbReference type="EMBL" id="OBZ67921.1"/>
    </source>
</evidence>
<sequence length="101" mass="11372">MATNWRSINSLRSALDRIQIIERRIASTNGQLTKEVFSQSHIGNDSLDVDKGCDVAGEIYQVIVIVTRMQERGSGCGPEEGRVRQDRGLSFLLTSEEWDLF</sequence>
<gene>
    <name evidence="1" type="ORF">A0H81_12307</name>
</gene>
<dbReference type="AlphaFoldDB" id="A0A1C7LSV8"/>
<dbReference type="EMBL" id="LUGG01000023">
    <property type="protein sequence ID" value="OBZ67921.1"/>
    <property type="molecule type" value="Genomic_DNA"/>
</dbReference>
<name>A0A1C7LSV8_GRIFR</name>
<protein>
    <submittedName>
        <fullName evidence="1">Uncharacterized protein</fullName>
    </submittedName>
</protein>
<comment type="caution">
    <text evidence="1">The sequence shown here is derived from an EMBL/GenBank/DDBJ whole genome shotgun (WGS) entry which is preliminary data.</text>
</comment>
<accession>A0A1C7LSV8</accession>
<reference evidence="1 2" key="1">
    <citation type="submission" date="2016-03" db="EMBL/GenBank/DDBJ databases">
        <title>Whole genome sequencing of Grifola frondosa 9006-11.</title>
        <authorList>
            <person name="Min B."/>
            <person name="Park H."/>
            <person name="Kim J.-G."/>
            <person name="Cho H."/>
            <person name="Oh Y.-L."/>
            <person name="Kong W.-S."/>
            <person name="Choi I.-G."/>
        </authorList>
    </citation>
    <scope>NUCLEOTIDE SEQUENCE [LARGE SCALE GENOMIC DNA]</scope>
    <source>
        <strain evidence="1 2">9006-11</strain>
    </source>
</reference>
<organism evidence="1 2">
    <name type="scientific">Grifola frondosa</name>
    <name type="common">Maitake</name>
    <name type="synonym">Polyporus frondosus</name>
    <dbReference type="NCBI Taxonomy" id="5627"/>
    <lineage>
        <taxon>Eukaryota</taxon>
        <taxon>Fungi</taxon>
        <taxon>Dikarya</taxon>
        <taxon>Basidiomycota</taxon>
        <taxon>Agaricomycotina</taxon>
        <taxon>Agaricomycetes</taxon>
        <taxon>Polyporales</taxon>
        <taxon>Grifolaceae</taxon>
        <taxon>Grifola</taxon>
    </lineage>
</organism>